<sequence>MYTDLRYQSTLRNRSLDNSGHFAYDATIMSSQETTSIWLPPECEPALLERFLKAEAMALWTVRSAQQQDVPVHVYAFLRKHEEDEQQHLIQFEAMIGRRPRERERLPSVPQQWSVLAVQIYGYESLGLEFARLLLQLRPDLASILEDEVVHVAFFEREIRRVLSGGLAEQARKSAVAWFRKLPATINRYLAAAVFDPFRPALAERILTVIERRFTETGLLPIRKE</sequence>
<gene>
    <name evidence="1" type="ORF">Nkreftii_001940</name>
</gene>
<dbReference type="AlphaFoldDB" id="A0A7S8FE68"/>
<organism evidence="1 2">
    <name type="scientific">Candidatus Nitrospira kreftii</name>
    <dbReference type="NCBI Taxonomy" id="2652173"/>
    <lineage>
        <taxon>Bacteria</taxon>
        <taxon>Pseudomonadati</taxon>
        <taxon>Nitrospirota</taxon>
        <taxon>Nitrospiria</taxon>
        <taxon>Nitrospirales</taxon>
        <taxon>Nitrospiraceae</taxon>
        <taxon>Nitrospira</taxon>
    </lineage>
</organism>
<evidence type="ECO:0000313" key="1">
    <source>
        <dbReference type="EMBL" id="QPD04166.1"/>
    </source>
</evidence>
<name>A0A7S8FE68_9BACT</name>
<evidence type="ECO:0008006" key="3">
    <source>
        <dbReference type="Google" id="ProtNLM"/>
    </source>
</evidence>
<dbReference type="Proteomes" id="UP000593737">
    <property type="component" value="Chromosome"/>
</dbReference>
<reference evidence="1 2" key="1">
    <citation type="journal article" date="2020" name="ISME J.">
        <title>Enrichment and physiological characterization of a novel comammox Nitrospira indicates ammonium inhibition of complete nitrification.</title>
        <authorList>
            <person name="Sakoula D."/>
            <person name="Koch H."/>
            <person name="Frank J."/>
            <person name="Jetten M.S.M."/>
            <person name="van Kessel M.A.H.J."/>
            <person name="Lucker S."/>
        </authorList>
    </citation>
    <scope>NUCLEOTIDE SEQUENCE [LARGE SCALE GENOMIC DNA]</scope>
    <source>
        <strain evidence="1">Comreactor17</strain>
    </source>
</reference>
<protein>
    <recommendedName>
        <fullName evidence="3">Ferritin-like domain-containing protein</fullName>
    </recommendedName>
</protein>
<dbReference type="EMBL" id="CP047423">
    <property type="protein sequence ID" value="QPD04166.1"/>
    <property type="molecule type" value="Genomic_DNA"/>
</dbReference>
<evidence type="ECO:0000313" key="2">
    <source>
        <dbReference type="Proteomes" id="UP000593737"/>
    </source>
</evidence>
<proteinExistence type="predicted"/>
<dbReference type="KEGG" id="nkf:Nkreftii_001940"/>
<accession>A0A7S8FE68</accession>